<organism evidence="3">
    <name type="scientific">Nippostrongylus brasiliensis</name>
    <name type="common">Rat hookworm</name>
    <dbReference type="NCBI Taxonomy" id="27835"/>
    <lineage>
        <taxon>Eukaryota</taxon>
        <taxon>Metazoa</taxon>
        <taxon>Ecdysozoa</taxon>
        <taxon>Nematoda</taxon>
        <taxon>Chromadorea</taxon>
        <taxon>Rhabditida</taxon>
        <taxon>Rhabditina</taxon>
        <taxon>Rhabditomorpha</taxon>
        <taxon>Strongyloidea</taxon>
        <taxon>Heligmosomidae</taxon>
        <taxon>Nippostrongylus</taxon>
    </lineage>
</organism>
<accession>A0A0N4XRZ5</accession>
<sequence>MKRQTFRTVPVKWEVSCSSFLLNYKELTRLLSRVTDRVMKDLLLRAEVMLRPVNSTGHIKTRYVKADL</sequence>
<evidence type="ECO:0000313" key="2">
    <source>
        <dbReference type="Proteomes" id="UP000271162"/>
    </source>
</evidence>
<evidence type="ECO:0000313" key="3">
    <source>
        <dbReference type="WBParaSite" id="NBR_0000529701-mRNA-1"/>
    </source>
</evidence>
<proteinExistence type="predicted"/>
<evidence type="ECO:0000313" key="1">
    <source>
        <dbReference type="EMBL" id="VDL68887.1"/>
    </source>
</evidence>
<reference evidence="1 2" key="2">
    <citation type="submission" date="2018-11" db="EMBL/GenBank/DDBJ databases">
        <authorList>
            <consortium name="Pathogen Informatics"/>
        </authorList>
    </citation>
    <scope>NUCLEOTIDE SEQUENCE [LARGE SCALE GENOMIC DNA]</scope>
</reference>
<dbReference type="AlphaFoldDB" id="A0A0N4XRZ5"/>
<reference evidence="3" key="1">
    <citation type="submission" date="2017-02" db="UniProtKB">
        <authorList>
            <consortium name="WormBaseParasite"/>
        </authorList>
    </citation>
    <scope>IDENTIFICATION</scope>
</reference>
<dbReference type="Proteomes" id="UP000271162">
    <property type="component" value="Unassembled WGS sequence"/>
</dbReference>
<gene>
    <name evidence="1" type="ORF">NBR_LOCUS5298</name>
</gene>
<name>A0A0N4XRZ5_NIPBR</name>
<dbReference type="WBParaSite" id="NBR_0000529701-mRNA-1">
    <property type="protein sequence ID" value="NBR_0000529701-mRNA-1"/>
    <property type="gene ID" value="NBR_0000529701"/>
</dbReference>
<protein>
    <submittedName>
        <fullName evidence="3">Transposase</fullName>
    </submittedName>
</protein>
<dbReference type="EMBL" id="UYSL01012293">
    <property type="protein sequence ID" value="VDL68887.1"/>
    <property type="molecule type" value="Genomic_DNA"/>
</dbReference>
<keyword evidence="2" id="KW-1185">Reference proteome</keyword>